<protein>
    <recommendedName>
        <fullName evidence="4">Sap-like sulfolipid-1-addressing protein</fullName>
    </recommendedName>
</protein>
<sequence length="236" mass="24658">MDVLTLVGLAGLALIDSTSIGTLVIPIWMLLAPRVRASRFLIYLATVAIFYAIVGVILVLGAEAATAALSGLSNARWVLWAQLVVGVGLFALSFRFDGKRARAGSGRADRWRARLTGDGATIPAMIGLGLGAATLEVATMLPYLAAVGLITSAGLPAAGWLSVLGGYVLVMILPALVLGGVRVLAHHRVEPLLTRLGAWLAKHADGALGWALAIVGFLLARDAAVRLLPLERWLGN</sequence>
<keyword evidence="3" id="KW-1185">Reference proteome</keyword>
<dbReference type="InterPro" id="IPR021315">
    <property type="entry name" value="Gap/Sap"/>
</dbReference>
<feature type="transmembrane region" description="Helical" evidence="1">
    <location>
        <begin position="77"/>
        <end position="94"/>
    </location>
</feature>
<evidence type="ECO:0008006" key="4">
    <source>
        <dbReference type="Google" id="ProtNLM"/>
    </source>
</evidence>
<feature type="transmembrane region" description="Helical" evidence="1">
    <location>
        <begin position="168"/>
        <end position="187"/>
    </location>
</feature>
<dbReference type="RefSeq" id="WP_310362539.1">
    <property type="nucleotide sequence ID" value="NZ_JAVDYB010000001.1"/>
</dbReference>
<organism evidence="2 3">
    <name type="scientific">Catenuloplanes atrovinosus</name>
    <dbReference type="NCBI Taxonomy" id="137266"/>
    <lineage>
        <taxon>Bacteria</taxon>
        <taxon>Bacillati</taxon>
        <taxon>Actinomycetota</taxon>
        <taxon>Actinomycetes</taxon>
        <taxon>Micromonosporales</taxon>
        <taxon>Micromonosporaceae</taxon>
        <taxon>Catenuloplanes</taxon>
    </lineage>
</organism>
<feature type="transmembrane region" description="Helical" evidence="1">
    <location>
        <begin position="207"/>
        <end position="228"/>
    </location>
</feature>
<evidence type="ECO:0000313" key="3">
    <source>
        <dbReference type="Proteomes" id="UP001183643"/>
    </source>
</evidence>
<dbReference type="EMBL" id="JAVDYB010000001">
    <property type="protein sequence ID" value="MDR7273739.1"/>
    <property type="molecule type" value="Genomic_DNA"/>
</dbReference>
<keyword evidence="1" id="KW-0812">Transmembrane</keyword>
<feature type="transmembrane region" description="Helical" evidence="1">
    <location>
        <begin position="6"/>
        <end position="28"/>
    </location>
</feature>
<dbReference type="AlphaFoldDB" id="A0AAE3YHG1"/>
<name>A0AAE3YHG1_9ACTN</name>
<feature type="transmembrane region" description="Helical" evidence="1">
    <location>
        <begin position="40"/>
        <end position="65"/>
    </location>
</feature>
<proteinExistence type="predicted"/>
<evidence type="ECO:0000313" key="2">
    <source>
        <dbReference type="EMBL" id="MDR7273739.1"/>
    </source>
</evidence>
<evidence type="ECO:0000256" key="1">
    <source>
        <dbReference type="SAM" id="Phobius"/>
    </source>
</evidence>
<reference evidence="2" key="1">
    <citation type="submission" date="2023-07" db="EMBL/GenBank/DDBJ databases">
        <title>Sequencing the genomes of 1000 actinobacteria strains.</title>
        <authorList>
            <person name="Klenk H.-P."/>
        </authorList>
    </citation>
    <scope>NUCLEOTIDE SEQUENCE</scope>
    <source>
        <strain evidence="2">DSM 44707</strain>
    </source>
</reference>
<accession>A0AAE3YHG1</accession>
<keyword evidence="1" id="KW-1133">Transmembrane helix</keyword>
<gene>
    <name evidence="2" type="ORF">J2S41_000517</name>
</gene>
<keyword evidence="1" id="KW-0472">Membrane</keyword>
<comment type="caution">
    <text evidence="2">The sequence shown here is derived from an EMBL/GenBank/DDBJ whole genome shotgun (WGS) entry which is preliminary data.</text>
</comment>
<dbReference type="Proteomes" id="UP001183643">
    <property type="component" value="Unassembled WGS sequence"/>
</dbReference>
<dbReference type="Pfam" id="PF11139">
    <property type="entry name" value="SfLAP"/>
    <property type="match status" value="1"/>
</dbReference>